<dbReference type="AlphaFoldDB" id="K6YUZ6"/>
<dbReference type="Pfam" id="PF13366">
    <property type="entry name" value="PDDEXK_3"/>
    <property type="match status" value="1"/>
</dbReference>
<protein>
    <recommendedName>
        <fullName evidence="3">GxxExxY protein</fullName>
    </recommendedName>
</protein>
<gene>
    <name evidence="1" type="ORF">GARC_5057</name>
</gene>
<dbReference type="NCBIfam" id="TIGR04256">
    <property type="entry name" value="GxxExxY"/>
    <property type="match status" value="1"/>
</dbReference>
<dbReference type="OrthoDB" id="9806869at2"/>
<sequence length="124" mass="13899">MEQNELSGIVVGSAIEVHRHLGPGLLESAYESCLNHELELRGLHVKRQVYLPLNYKGKKLDAGYRLDLLIEDLVIVEIKAASSIEKIHKAQLLTYLKLTGLRLGLILNFNVPILKNGICRMINS</sequence>
<organism evidence="1 2">
    <name type="scientific">Paraglaciecola arctica BSs20135</name>
    <dbReference type="NCBI Taxonomy" id="493475"/>
    <lineage>
        <taxon>Bacteria</taxon>
        <taxon>Pseudomonadati</taxon>
        <taxon>Pseudomonadota</taxon>
        <taxon>Gammaproteobacteria</taxon>
        <taxon>Alteromonadales</taxon>
        <taxon>Alteromonadaceae</taxon>
        <taxon>Paraglaciecola</taxon>
    </lineage>
</organism>
<name>K6YUZ6_9ALTE</name>
<dbReference type="InterPro" id="IPR011604">
    <property type="entry name" value="PDDEXK-like_dom_sf"/>
</dbReference>
<evidence type="ECO:0000313" key="1">
    <source>
        <dbReference type="EMBL" id="GAC21992.1"/>
    </source>
</evidence>
<accession>K6YUZ6</accession>
<dbReference type="RefSeq" id="WP_007625531.1">
    <property type="nucleotide sequence ID" value="NZ_BAEO01000066.1"/>
</dbReference>
<evidence type="ECO:0000313" key="2">
    <source>
        <dbReference type="Proteomes" id="UP000006327"/>
    </source>
</evidence>
<dbReference type="eggNOG" id="COG0614">
    <property type="taxonomic scope" value="Bacteria"/>
</dbReference>
<dbReference type="Gene3D" id="3.90.320.10">
    <property type="match status" value="1"/>
</dbReference>
<evidence type="ECO:0008006" key="3">
    <source>
        <dbReference type="Google" id="ProtNLM"/>
    </source>
</evidence>
<dbReference type="InterPro" id="IPR026350">
    <property type="entry name" value="GxxExxY"/>
</dbReference>
<dbReference type="Proteomes" id="UP000006327">
    <property type="component" value="Unassembled WGS sequence"/>
</dbReference>
<comment type="caution">
    <text evidence="1">The sequence shown here is derived from an EMBL/GenBank/DDBJ whole genome shotgun (WGS) entry which is preliminary data.</text>
</comment>
<reference evidence="1 2" key="1">
    <citation type="journal article" date="2017" name="Antonie Van Leeuwenhoek">
        <title>Rhizobium rhizosphaerae sp. nov., a novel species isolated from rice rhizosphere.</title>
        <authorList>
            <person name="Zhao J.J."/>
            <person name="Zhang J."/>
            <person name="Zhang R.J."/>
            <person name="Zhang C.W."/>
            <person name="Yin H.Q."/>
            <person name="Zhang X.X."/>
        </authorList>
    </citation>
    <scope>NUCLEOTIDE SEQUENCE [LARGE SCALE GENOMIC DNA]</scope>
    <source>
        <strain evidence="1 2">BSs20135</strain>
    </source>
</reference>
<dbReference type="STRING" id="493475.GARC_5057"/>
<proteinExistence type="predicted"/>
<keyword evidence="2" id="KW-1185">Reference proteome</keyword>
<dbReference type="EMBL" id="BAEO01000066">
    <property type="protein sequence ID" value="GAC21992.1"/>
    <property type="molecule type" value="Genomic_DNA"/>
</dbReference>